<protein>
    <submittedName>
        <fullName evidence="1">Uncharacterized protein</fullName>
    </submittedName>
</protein>
<accession>W8QWI1</accession>
<proteinExistence type="predicted"/>
<gene>
    <name evidence="1" type="ORF">CH92_07595</name>
</gene>
<name>W8QWI1_STUST</name>
<dbReference type="OrthoDB" id="6889028at2"/>
<dbReference type="Proteomes" id="UP000019522">
    <property type="component" value="Chromosome"/>
</dbReference>
<sequence length="67" mass="7663">MPEYRDDKRQFHALRKHIEELLTSGAVITARNPLTLSQAGQTSRVRHGMLVSFHVQPDISERSVGHR</sequence>
<reference evidence="1 2" key="2">
    <citation type="submission" date="2014-03" db="EMBL/GenBank/DDBJ databases">
        <authorList>
            <person name="Baltrus D."/>
            <person name="Dougherty K."/>
        </authorList>
    </citation>
    <scope>NUCLEOTIDE SEQUENCE</scope>
    <source>
        <strain evidence="1 2">28a24</strain>
    </source>
</reference>
<dbReference type="EMBL" id="CP007441">
    <property type="protein sequence ID" value="AHL74970.1"/>
    <property type="molecule type" value="Genomic_DNA"/>
</dbReference>
<evidence type="ECO:0000313" key="1">
    <source>
        <dbReference type="EMBL" id="AHL74970.1"/>
    </source>
</evidence>
<reference evidence="2" key="1">
    <citation type="journal article" date="2014" name="Genome Announc.">
        <title>Complete Genome Sequence of the Highly Transformable Pseudomonas stutzeri Strain 28a24.</title>
        <authorList>
            <person name="Smith B.A."/>
            <person name="Dougherty K.M."/>
            <person name="Baltrus D.A."/>
        </authorList>
    </citation>
    <scope>NUCLEOTIDE SEQUENCE [LARGE SCALE GENOMIC DNA]</scope>
    <source>
        <strain evidence="2">28a24</strain>
    </source>
</reference>
<dbReference type="KEGG" id="pstt:CH92_07595"/>
<evidence type="ECO:0000313" key="2">
    <source>
        <dbReference type="Proteomes" id="UP000019522"/>
    </source>
</evidence>
<organism evidence="1 2">
    <name type="scientific">Stutzerimonas stutzeri</name>
    <name type="common">Pseudomonas stutzeri</name>
    <dbReference type="NCBI Taxonomy" id="316"/>
    <lineage>
        <taxon>Bacteria</taxon>
        <taxon>Pseudomonadati</taxon>
        <taxon>Pseudomonadota</taxon>
        <taxon>Gammaproteobacteria</taxon>
        <taxon>Pseudomonadales</taxon>
        <taxon>Pseudomonadaceae</taxon>
        <taxon>Stutzerimonas</taxon>
    </lineage>
</organism>
<dbReference type="PATRIC" id="fig|316.77.peg.1510"/>
<dbReference type="AlphaFoldDB" id="W8QWI1"/>
<dbReference type="RefSeq" id="WP_025241145.1">
    <property type="nucleotide sequence ID" value="NZ_CP007441.1"/>
</dbReference>